<dbReference type="AlphaFoldDB" id="A0A4R1MZF4"/>
<dbReference type="RefSeq" id="WP_132281790.1">
    <property type="nucleotide sequence ID" value="NZ_SMGQ01000011.1"/>
</dbReference>
<protein>
    <submittedName>
        <fullName evidence="1">Uncharacterized protein</fullName>
    </submittedName>
</protein>
<proteinExistence type="predicted"/>
<gene>
    <name evidence="1" type="ORF">EDC19_1152</name>
</gene>
<reference evidence="1 2" key="1">
    <citation type="submission" date="2019-03" db="EMBL/GenBank/DDBJ databases">
        <title>Genomic Encyclopedia of Type Strains, Phase IV (KMG-IV): sequencing the most valuable type-strain genomes for metagenomic binning, comparative biology and taxonomic classification.</title>
        <authorList>
            <person name="Goeker M."/>
        </authorList>
    </citation>
    <scope>NUCLEOTIDE SEQUENCE [LARGE SCALE GENOMIC DNA]</scope>
    <source>
        <strain evidence="1 2">DSM 24176</strain>
    </source>
</reference>
<name>A0A4R1MZF4_9FIRM</name>
<sequence length="238" mass="28217">MICNNNKTNKTTVSKYQSYQYWEHLIHNNKPMWKDGFLGESLNEDSIFVYTVIVDYNKDFLKNQWGYYSNVYALLGFLQYVFLPTSFFTWLDDAVEGFNIPIATGEEMLQMMCEIENTINIQDITFMKKQLEEIKTYWQLSEEDCLKKIIDLAEAYNNKWNNKTDKQIYFKVLKSSKEVSDYVLSGGAIEEEAFVEVVEAEMEMSKKEWHDMCKNVYHNKFLQKRFLDTLNNKIGCLI</sequence>
<evidence type="ECO:0000313" key="1">
    <source>
        <dbReference type="EMBL" id="TCK98718.1"/>
    </source>
</evidence>
<accession>A0A4R1MZF4</accession>
<keyword evidence="2" id="KW-1185">Reference proteome</keyword>
<dbReference type="EMBL" id="SMGQ01000011">
    <property type="protein sequence ID" value="TCK98718.1"/>
    <property type="molecule type" value="Genomic_DNA"/>
</dbReference>
<evidence type="ECO:0000313" key="2">
    <source>
        <dbReference type="Proteomes" id="UP000294545"/>
    </source>
</evidence>
<dbReference type="OrthoDB" id="1677987at2"/>
<comment type="caution">
    <text evidence="1">The sequence shown here is derived from an EMBL/GenBank/DDBJ whole genome shotgun (WGS) entry which is preliminary data.</text>
</comment>
<organism evidence="1 2">
    <name type="scientific">Natranaerovirga hydrolytica</name>
    <dbReference type="NCBI Taxonomy" id="680378"/>
    <lineage>
        <taxon>Bacteria</taxon>
        <taxon>Bacillati</taxon>
        <taxon>Bacillota</taxon>
        <taxon>Clostridia</taxon>
        <taxon>Lachnospirales</taxon>
        <taxon>Natranaerovirgaceae</taxon>
        <taxon>Natranaerovirga</taxon>
    </lineage>
</organism>
<dbReference type="Proteomes" id="UP000294545">
    <property type="component" value="Unassembled WGS sequence"/>
</dbReference>